<dbReference type="AlphaFoldDB" id="A0A1B0BWP9"/>
<sequence length="82" mass="9006">MSTGKVHRVSVIGNFGFGCIWADSRAELPNCILISLGYRAAEWTPILPCPSCSQPLSTSSLTTRESEHHGLPDRSCIRKNTF</sequence>
<organism evidence="2 3">
    <name type="scientific">Glossina palpalis gambiensis</name>
    <dbReference type="NCBI Taxonomy" id="67801"/>
    <lineage>
        <taxon>Eukaryota</taxon>
        <taxon>Metazoa</taxon>
        <taxon>Ecdysozoa</taxon>
        <taxon>Arthropoda</taxon>
        <taxon>Hexapoda</taxon>
        <taxon>Insecta</taxon>
        <taxon>Pterygota</taxon>
        <taxon>Neoptera</taxon>
        <taxon>Endopterygota</taxon>
        <taxon>Diptera</taxon>
        <taxon>Brachycera</taxon>
        <taxon>Muscomorpha</taxon>
        <taxon>Hippoboscoidea</taxon>
        <taxon>Glossinidae</taxon>
        <taxon>Glossina</taxon>
    </lineage>
</organism>
<feature type="compositionally biased region" description="Basic and acidic residues" evidence="1">
    <location>
        <begin position="64"/>
        <end position="76"/>
    </location>
</feature>
<protein>
    <submittedName>
        <fullName evidence="2">Uncharacterized protein</fullName>
    </submittedName>
</protein>
<dbReference type="EnsemblMetazoa" id="GPPI042860-RA">
    <property type="protein sequence ID" value="GPPI042860-PA"/>
    <property type="gene ID" value="GPPI042860"/>
</dbReference>
<evidence type="ECO:0000313" key="3">
    <source>
        <dbReference type="Proteomes" id="UP000092460"/>
    </source>
</evidence>
<evidence type="ECO:0000256" key="1">
    <source>
        <dbReference type="SAM" id="MobiDB-lite"/>
    </source>
</evidence>
<reference evidence="3" key="1">
    <citation type="submission" date="2015-01" db="EMBL/GenBank/DDBJ databases">
        <authorList>
            <person name="Aksoy S."/>
            <person name="Warren W."/>
            <person name="Wilson R.K."/>
        </authorList>
    </citation>
    <scope>NUCLEOTIDE SEQUENCE [LARGE SCALE GENOMIC DNA]</scope>
    <source>
        <strain evidence="3">IAEA</strain>
    </source>
</reference>
<feature type="region of interest" description="Disordered" evidence="1">
    <location>
        <begin position="63"/>
        <end position="82"/>
    </location>
</feature>
<accession>A0A1B0BWP9</accession>
<proteinExistence type="predicted"/>
<dbReference type="Proteomes" id="UP000092460">
    <property type="component" value="Unassembled WGS sequence"/>
</dbReference>
<dbReference type="EMBL" id="JXJN01021907">
    <property type="status" value="NOT_ANNOTATED_CDS"/>
    <property type="molecule type" value="Genomic_DNA"/>
</dbReference>
<keyword evidence="3" id="KW-1185">Reference proteome</keyword>
<name>A0A1B0BWP9_9MUSC</name>
<evidence type="ECO:0000313" key="2">
    <source>
        <dbReference type="EnsemblMetazoa" id="GPPI042860-PA"/>
    </source>
</evidence>
<dbReference type="VEuPathDB" id="VectorBase:GPPI042860"/>
<reference evidence="2" key="2">
    <citation type="submission" date="2020-05" db="UniProtKB">
        <authorList>
            <consortium name="EnsemblMetazoa"/>
        </authorList>
    </citation>
    <scope>IDENTIFICATION</scope>
    <source>
        <strain evidence="2">IAEA</strain>
    </source>
</reference>
<dbReference type="PROSITE" id="PS51257">
    <property type="entry name" value="PROKAR_LIPOPROTEIN"/>
    <property type="match status" value="1"/>
</dbReference>